<protein>
    <submittedName>
        <fullName evidence="1">Uncharacterized protein</fullName>
    </submittedName>
</protein>
<accession>A0A382WD47</accession>
<organism evidence="1">
    <name type="scientific">marine metagenome</name>
    <dbReference type="NCBI Taxonomy" id="408172"/>
    <lineage>
        <taxon>unclassified sequences</taxon>
        <taxon>metagenomes</taxon>
        <taxon>ecological metagenomes</taxon>
    </lineage>
</organism>
<evidence type="ECO:0000313" key="1">
    <source>
        <dbReference type="EMBL" id="SVD56574.1"/>
    </source>
</evidence>
<gene>
    <name evidence="1" type="ORF">METZ01_LOCUS409428</name>
</gene>
<proteinExistence type="predicted"/>
<dbReference type="AlphaFoldDB" id="A0A382WD47"/>
<sequence length="49" mass="5948">MRLSEEVKELKDMILTKWKVDDERYGEYRWPYDKDGDILPNVNMSGRLN</sequence>
<name>A0A382WD47_9ZZZZ</name>
<dbReference type="EMBL" id="UINC01158825">
    <property type="protein sequence ID" value="SVD56574.1"/>
    <property type="molecule type" value="Genomic_DNA"/>
</dbReference>
<reference evidence="1" key="1">
    <citation type="submission" date="2018-05" db="EMBL/GenBank/DDBJ databases">
        <authorList>
            <person name="Lanie J.A."/>
            <person name="Ng W.-L."/>
            <person name="Kazmierczak K.M."/>
            <person name="Andrzejewski T.M."/>
            <person name="Davidsen T.M."/>
            <person name="Wayne K.J."/>
            <person name="Tettelin H."/>
            <person name="Glass J.I."/>
            <person name="Rusch D."/>
            <person name="Podicherti R."/>
            <person name="Tsui H.-C.T."/>
            <person name="Winkler M.E."/>
        </authorList>
    </citation>
    <scope>NUCLEOTIDE SEQUENCE</scope>
</reference>